<evidence type="ECO:0000313" key="7">
    <source>
        <dbReference type="Proteomes" id="UP001044222"/>
    </source>
</evidence>
<dbReference type="SUPFAM" id="SSF57546">
    <property type="entry name" value="Crisp domain-like"/>
    <property type="match status" value="1"/>
</dbReference>
<gene>
    <name evidence="6" type="ORF">ANANG_G00113580</name>
</gene>
<dbReference type="PROSITE" id="PS51670">
    <property type="entry name" value="SHKT"/>
    <property type="match status" value="1"/>
</dbReference>
<dbReference type="InterPro" id="IPR018244">
    <property type="entry name" value="Allrgn_V5/Tpx1_CS"/>
</dbReference>
<dbReference type="PANTHER" id="PTHR10334">
    <property type="entry name" value="CYSTEINE-RICH SECRETORY PROTEIN-RELATED"/>
    <property type="match status" value="1"/>
</dbReference>
<dbReference type="PROSITE" id="PS01009">
    <property type="entry name" value="CRISP_1"/>
    <property type="match status" value="1"/>
</dbReference>
<feature type="signal peptide" evidence="4">
    <location>
        <begin position="1"/>
        <end position="22"/>
    </location>
</feature>
<evidence type="ECO:0000256" key="2">
    <source>
        <dbReference type="ARBA" id="ARBA00023157"/>
    </source>
</evidence>
<feature type="domain" description="ShKT" evidence="5">
    <location>
        <begin position="187"/>
        <end position="220"/>
    </location>
</feature>
<feature type="disulfide bond" evidence="3">
    <location>
        <begin position="196"/>
        <end position="214"/>
    </location>
</feature>
<accession>A0A9D3MFI8</accession>
<proteinExistence type="inferred from homology"/>
<dbReference type="Pfam" id="PF00188">
    <property type="entry name" value="CAP"/>
    <property type="match status" value="1"/>
</dbReference>
<keyword evidence="2 3" id="KW-1015">Disulfide bond</keyword>
<dbReference type="Gene3D" id="3.40.33.10">
    <property type="entry name" value="CAP"/>
    <property type="match status" value="1"/>
</dbReference>
<comment type="caution">
    <text evidence="6">The sequence shown here is derived from an EMBL/GenBank/DDBJ whole genome shotgun (WGS) entry which is preliminary data.</text>
</comment>
<dbReference type="FunFam" id="1.10.10.740:FF:000001">
    <property type="entry name" value="Cysteine-rich secretory protein 2"/>
    <property type="match status" value="1"/>
</dbReference>
<evidence type="ECO:0000256" key="3">
    <source>
        <dbReference type="PROSITE-ProRule" id="PRU01005"/>
    </source>
</evidence>
<protein>
    <recommendedName>
        <fullName evidence="5">ShKT domain-containing protein</fullName>
    </recommendedName>
</protein>
<evidence type="ECO:0000256" key="4">
    <source>
        <dbReference type="SAM" id="SignalP"/>
    </source>
</evidence>
<dbReference type="InterPro" id="IPR013871">
    <property type="entry name" value="Cysteine_rich_secretory"/>
</dbReference>
<dbReference type="SUPFAM" id="SSF55797">
    <property type="entry name" value="PR-1-like"/>
    <property type="match status" value="1"/>
</dbReference>
<dbReference type="GO" id="GO:0005576">
    <property type="term" value="C:extracellular region"/>
    <property type="evidence" value="ECO:0007669"/>
    <property type="project" value="InterPro"/>
</dbReference>
<dbReference type="InterPro" id="IPR014044">
    <property type="entry name" value="CAP_dom"/>
</dbReference>
<dbReference type="PRINTS" id="PR00837">
    <property type="entry name" value="V5TPXLIKE"/>
</dbReference>
<dbReference type="InterPro" id="IPR035940">
    <property type="entry name" value="CAP_sf"/>
</dbReference>
<dbReference type="InterPro" id="IPR042076">
    <property type="entry name" value="Crisp-like_dom"/>
</dbReference>
<feature type="disulfide bond" evidence="3">
    <location>
        <begin position="205"/>
        <end position="218"/>
    </location>
</feature>
<organism evidence="6 7">
    <name type="scientific">Anguilla anguilla</name>
    <name type="common">European freshwater eel</name>
    <name type="synonym">Muraena anguilla</name>
    <dbReference type="NCBI Taxonomy" id="7936"/>
    <lineage>
        <taxon>Eukaryota</taxon>
        <taxon>Metazoa</taxon>
        <taxon>Chordata</taxon>
        <taxon>Craniata</taxon>
        <taxon>Vertebrata</taxon>
        <taxon>Euteleostomi</taxon>
        <taxon>Actinopterygii</taxon>
        <taxon>Neopterygii</taxon>
        <taxon>Teleostei</taxon>
        <taxon>Anguilliformes</taxon>
        <taxon>Anguillidae</taxon>
        <taxon>Anguilla</taxon>
    </lineage>
</organism>
<evidence type="ECO:0000259" key="5">
    <source>
        <dbReference type="PROSITE" id="PS51670"/>
    </source>
</evidence>
<comment type="similarity">
    <text evidence="1">Belongs to the CRISP family.</text>
</comment>
<dbReference type="EMBL" id="JAFIRN010000006">
    <property type="protein sequence ID" value="KAG5846310.1"/>
    <property type="molecule type" value="Genomic_DNA"/>
</dbReference>
<dbReference type="InterPro" id="IPR001283">
    <property type="entry name" value="CRISP-related"/>
</dbReference>
<keyword evidence="7" id="KW-1185">Reference proteome</keyword>
<dbReference type="FunFam" id="3.40.33.10:FF:000005">
    <property type="entry name" value="Cysteine-rich secretory protein 2"/>
    <property type="match status" value="1"/>
</dbReference>
<evidence type="ECO:0000313" key="6">
    <source>
        <dbReference type="EMBL" id="KAG5846310.1"/>
    </source>
</evidence>
<name>A0A9D3MFI8_ANGAN</name>
<reference evidence="6" key="1">
    <citation type="submission" date="2021-01" db="EMBL/GenBank/DDBJ databases">
        <title>A chromosome-scale assembly of European eel, Anguilla anguilla.</title>
        <authorList>
            <person name="Henkel C."/>
            <person name="Jong-Raadsen S.A."/>
            <person name="Dufour S."/>
            <person name="Weltzien F.-A."/>
            <person name="Palstra A.P."/>
            <person name="Pelster B."/>
            <person name="Spaink H.P."/>
            <person name="Van Den Thillart G.E."/>
            <person name="Jansen H."/>
            <person name="Zahm M."/>
            <person name="Klopp C."/>
            <person name="Cedric C."/>
            <person name="Louis A."/>
            <person name="Berthelot C."/>
            <person name="Parey E."/>
            <person name="Roest Crollius H."/>
            <person name="Montfort J."/>
            <person name="Robinson-Rechavi M."/>
            <person name="Bucao C."/>
            <person name="Bouchez O."/>
            <person name="Gislard M."/>
            <person name="Lluch J."/>
            <person name="Milhes M."/>
            <person name="Lampietro C."/>
            <person name="Lopez Roques C."/>
            <person name="Donnadieu C."/>
            <person name="Braasch I."/>
            <person name="Desvignes T."/>
            <person name="Postlethwait J."/>
            <person name="Bobe J."/>
            <person name="Guiguen Y."/>
            <person name="Dirks R."/>
        </authorList>
    </citation>
    <scope>NUCLEOTIDE SEQUENCE</scope>
    <source>
        <strain evidence="6">Tag_6206</strain>
        <tissue evidence="6">Liver</tissue>
    </source>
</reference>
<dbReference type="Gene3D" id="1.10.10.740">
    <property type="entry name" value="Crisp domain"/>
    <property type="match status" value="1"/>
</dbReference>
<dbReference type="Proteomes" id="UP001044222">
    <property type="component" value="Unassembled WGS sequence"/>
</dbReference>
<dbReference type="AlphaFoldDB" id="A0A9D3MFI8"/>
<keyword evidence="4" id="KW-0732">Signal</keyword>
<dbReference type="PROSITE" id="PS01010">
    <property type="entry name" value="CRISP_2"/>
    <property type="match status" value="1"/>
</dbReference>
<dbReference type="Pfam" id="PF08562">
    <property type="entry name" value="Crisp"/>
    <property type="match status" value="1"/>
</dbReference>
<feature type="chain" id="PRO_5038505062" description="ShKT domain-containing protein" evidence="4">
    <location>
        <begin position="23"/>
        <end position="225"/>
    </location>
</feature>
<dbReference type="InterPro" id="IPR003582">
    <property type="entry name" value="ShKT_dom"/>
</dbReference>
<sequence>MMLGFAFTLVLLVALLGSPGLGQLQQIVDMHNEIRREISASNMLRMNWSSEISANAQRWADTCAMGHSVQSKRTVGNIICGENIYMSSHPDPWSSAINAWNSEKEFYTYSQSVNWNAVGHFTQMIWRRTNEVGCGVAHCPSNSSAQYFYVCHYSPPGNFRGQYPYKRGPHCADCPDSCEDDLCNNPCPHFDHYANCRSVVNNIGCRLSLIRAFCPASCLCKGEID</sequence>
<dbReference type="SMART" id="SM00198">
    <property type="entry name" value="SCP"/>
    <property type="match status" value="1"/>
</dbReference>
<evidence type="ECO:0000256" key="1">
    <source>
        <dbReference type="ARBA" id="ARBA00009923"/>
    </source>
</evidence>
<comment type="caution">
    <text evidence="3">Lacks conserved residue(s) required for the propagation of feature annotation.</text>
</comment>